<evidence type="ECO:0000256" key="1">
    <source>
        <dbReference type="SAM" id="MobiDB-lite"/>
    </source>
</evidence>
<dbReference type="CDD" id="cd01832">
    <property type="entry name" value="SGNH_hydrolase_like_1"/>
    <property type="match status" value="1"/>
</dbReference>
<dbReference type="GO" id="GO:0016787">
    <property type="term" value="F:hydrolase activity"/>
    <property type="evidence" value="ECO:0007669"/>
    <property type="project" value="UniProtKB-KW"/>
</dbReference>
<sequence>MSFEQSVNGGIGPPGHAGPHPWHRFVAMGDSFTEGVGDPEPRRPGEFRGWADRVAEELSRGHGDFAYANLAVRGQLLREVIDSQLATAIDLRPDLVSIQAGGNDLIHTGADPDKLAGVIERSVLELRAIGATVLLFVGPDSGKSTIMGQFRTKIAIFNENLRSIAARQNAVIADLWRLSELHDPRMWGPDRLHPSAVGYQTVAIMVLDTLNVEHTLVPWELRPAPPQSWRQARAGDLGWAREYFMPWVLGGVKNRSRSEGFHAKRPFPTPVDGSPFGNAVPPLAEGSASAGVHPPE</sequence>
<dbReference type="InterPro" id="IPR013830">
    <property type="entry name" value="SGNH_hydro"/>
</dbReference>
<dbReference type="PANTHER" id="PTHR43784">
    <property type="entry name" value="GDSL-LIKE LIPASE/ACYLHYDROLASE, PUTATIVE (AFU_ORTHOLOGUE AFUA_2G00820)-RELATED"/>
    <property type="match status" value="1"/>
</dbReference>
<evidence type="ECO:0000259" key="2">
    <source>
        <dbReference type="Pfam" id="PF13472"/>
    </source>
</evidence>
<gene>
    <name evidence="3" type="ORF">AOC05_08965</name>
</gene>
<dbReference type="OrthoDB" id="3465773at2"/>
<name>A0A0M4RBM5_9MICC</name>
<dbReference type="KEGG" id="aaq:AOC05_08965"/>
<feature type="region of interest" description="Disordered" evidence="1">
    <location>
        <begin position="1"/>
        <end position="24"/>
    </location>
</feature>
<evidence type="ECO:0000313" key="4">
    <source>
        <dbReference type="Proteomes" id="UP000062833"/>
    </source>
</evidence>
<organism evidence="3 4">
    <name type="scientific">Arthrobacter alpinus</name>
    <dbReference type="NCBI Taxonomy" id="656366"/>
    <lineage>
        <taxon>Bacteria</taxon>
        <taxon>Bacillati</taxon>
        <taxon>Actinomycetota</taxon>
        <taxon>Actinomycetes</taxon>
        <taxon>Micrococcales</taxon>
        <taxon>Micrococcaceae</taxon>
        <taxon>Arthrobacter</taxon>
    </lineage>
</organism>
<dbReference type="RefSeq" id="WP_062006938.1">
    <property type="nucleotide sequence ID" value="NZ_CP012677.1"/>
</dbReference>
<dbReference type="Pfam" id="PF13472">
    <property type="entry name" value="Lipase_GDSL_2"/>
    <property type="match status" value="1"/>
</dbReference>
<dbReference type="EMBL" id="CP012677">
    <property type="protein sequence ID" value="ALE92418.1"/>
    <property type="molecule type" value="Genomic_DNA"/>
</dbReference>
<proteinExistence type="predicted"/>
<evidence type="ECO:0000313" key="3">
    <source>
        <dbReference type="EMBL" id="ALE92418.1"/>
    </source>
</evidence>
<dbReference type="Gene3D" id="3.40.50.1110">
    <property type="entry name" value="SGNH hydrolase"/>
    <property type="match status" value="1"/>
</dbReference>
<dbReference type="SUPFAM" id="SSF52266">
    <property type="entry name" value="SGNH hydrolase"/>
    <property type="match status" value="1"/>
</dbReference>
<reference evidence="4" key="1">
    <citation type="submission" date="2015-09" db="EMBL/GenBank/DDBJ databases">
        <title>Complete genome of Arthrobacter alpinus strain R3.8.</title>
        <authorList>
            <person name="See-Too W.S."/>
            <person name="Chan K.G."/>
        </authorList>
    </citation>
    <scope>NUCLEOTIDE SEQUENCE [LARGE SCALE GENOMIC DNA]</scope>
    <source>
        <strain evidence="4">R3.8</strain>
    </source>
</reference>
<dbReference type="PATRIC" id="fig|656366.3.peg.1948"/>
<dbReference type="AlphaFoldDB" id="A0A0M4RBM5"/>
<dbReference type="InterPro" id="IPR036514">
    <property type="entry name" value="SGNH_hydro_sf"/>
</dbReference>
<protein>
    <submittedName>
        <fullName evidence="3">SGNH hydrolase</fullName>
    </submittedName>
</protein>
<feature type="domain" description="SGNH hydrolase-type esterase" evidence="2">
    <location>
        <begin position="27"/>
        <end position="200"/>
    </location>
</feature>
<keyword evidence="3" id="KW-0378">Hydrolase</keyword>
<feature type="region of interest" description="Disordered" evidence="1">
    <location>
        <begin position="260"/>
        <end position="296"/>
    </location>
</feature>
<dbReference type="Proteomes" id="UP000062833">
    <property type="component" value="Chromosome"/>
</dbReference>
<keyword evidence="4" id="KW-1185">Reference proteome</keyword>
<dbReference type="PANTHER" id="PTHR43784:SF2">
    <property type="entry name" value="GDSL-LIKE LIPASE_ACYLHYDROLASE, PUTATIVE (AFU_ORTHOLOGUE AFUA_2G00820)-RELATED"/>
    <property type="match status" value="1"/>
</dbReference>
<dbReference type="InterPro" id="IPR053140">
    <property type="entry name" value="GDSL_Rv0518-like"/>
</dbReference>
<accession>A0A0M4RBM5</accession>